<comment type="similarity">
    <text evidence="2 6">Belongs to the dTDP-4-dehydrorhamnose reductase family.</text>
</comment>
<comment type="caution">
    <text evidence="8">The sequence shown here is derived from an EMBL/GenBank/DDBJ whole genome shotgun (WGS) entry which is preliminary data.</text>
</comment>
<dbReference type="GO" id="GO:0019305">
    <property type="term" value="P:dTDP-rhamnose biosynthetic process"/>
    <property type="evidence" value="ECO:0007669"/>
    <property type="project" value="UniProtKB-UniPathway"/>
</dbReference>
<protein>
    <recommendedName>
        <fullName evidence="4 6">dTDP-4-dehydrorhamnose reductase</fullName>
        <ecNumber evidence="3 6">1.1.1.133</ecNumber>
    </recommendedName>
</protein>
<evidence type="ECO:0000313" key="9">
    <source>
        <dbReference type="Proteomes" id="UP000191110"/>
    </source>
</evidence>
<dbReference type="GO" id="GO:0005829">
    <property type="term" value="C:cytosol"/>
    <property type="evidence" value="ECO:0007669"/>
    <property type="project" value="TreeGrafter"/>
</dbReference>
<dbReference type="SUPFAM" id="SSF51735">
    <property type="entry name" value="NAD(P)-binding Rossmann-fold domains"/>
    <property type="match status" value="1"/>
</dbReference>
<evidence type="ECO:0000256" key="2">
    <source>
        <dbReference type="ARBA" id="ARBA00010944"/>
    </source>
</evidence>
<keyword evidence="9" id="KW-1185">Reference proteome</keyword>
<evidence type="ECO:0000256" key="6">
    <source>
        <dbReference type="RuleBase" id="RU364082"/>
    </source>
</evidence>
<dbReference type="InterPro" id="IPR029903">
    <property type="entry name" value="RmlD-like-bd"/>
</dbReference>
<dbReference type="RefSeq" id="WP_078483206.1">
    <property type="nucleotide sequence ID" value="NZ_MPRL01000016.1"/>
</dbReference>
<dbReference type="UniPathway" id="UPA00124"/>
<evidence type="ECO:0000256" key="4">
    <source>
        <dbReference type="ARBA" id="ARBA00017099"/>
    </source>
</evidence>
<evidence type="ECO:0000313" key="8">
    <source>
        <dbReference type="EMBL" id="OOZ40909.1"/>
    </source>
</evidence>
<keyword evidence="6" id="KW-0521">NADP</keyword>
<evidence type="ECO:0000256" key="1">
    <source>
        <dbReference type="ARBA" id="ARBA00004781"/>
    </source>
</evidence>
<dbReference type="PANTHER" id="PTHR10491">
    <property type="entry name" value="DTDP-4-DEHYDRORHAMNOSE REDUCTASE"/>
    <property type="match status" value="1"/>
</dbReference>
<evidence type="ECO:0000259" key="7">
    <source>
        <dbReference type="Pfam" id="PF04321"/>
    </source>
</evidence>
<evidence type="ECO:0000256" key="5">
    <source>
        <dbReference type="ARBA" id="ARBA00048200"/>
    </source>
</evidence>
<dbReference type="GO" id="GO:0008831">
    <property type="term" value="F:dTDP-4-dehydrorhamnose reductase activity"/>
    <property type="evidence" value="ECO:0007669"/>
    <property type="project" value="UniProtKB-EC"/>
</dbReference>
<dbReference type="Gene3D" id="3.90.25.10">
    <property type="entry name" value="UDP-galactose 4-epimerase, domain 1"/>
    <property type="match status" value="1"/>
</dbReference>
<accession>A0A1T2L728</accession>
<comment type="pathway">
    <text evidence="1 6">Carbohydrate biosynthesis; dTDP-L-rhamnose biosynthesis.</text>
</comment>
<dbReference type="GO" id="GO:0009243">
    <property type="term" value="P:O antigen biosynthetic process"/>
    <property type="evidence" value="ECO:0007669"/>
    <property type="project" value="UniProtKB-UniPathway"/>
</dbReference>
<feature type="domain" description="RmlD-like substrate binding" evidence="7">
    <location>
        <begin position="5"/>
        <end position="294"/>
    </location>
</feature>
<dbReference type="Gene3D" id="3.40.50.720">
    <property type="entry name" value="NAD(P)-binding Rossmann-like Domain"/>
    <property type="match status" value="1"/>
</dbReference>
<dbReference type="CDD" id="cd05254">
    <property type="entry name" value="dTDP_HR_like_SDR_e"/>
    <property type="match status" value="1"/>
</dbReference>
<dbReference type="Proteomes" id="UP000191110">
    <property type="component" value="Unassembled WGS sequence"/>
</dbReference>
<sequence>MSPKRILLLGANGQVGWELQRTLAPLGQVVAAGRAGGEISIDLASADSIHAVINEVRPSLIVNAAAYTAVDRAEQEAELAEAVNATAPGILAEEAKTLGAGLIHFSTDYVFDGEQQTPYLESDSTNPQGVYGRTKLVGEQAVAASGCDYLLLRTSWVYGLRGHNFLLTMQRLARERDHLSVVEDQYGAPTWSRMIAETTAQLVGQVYQSEQWRSELNGLYHLSCGGMVSWHGFAESILAAMGDGIAALEAIPSSGYPTPAKRPAYSVLDNGKLQRVFGLELPGWRSALALALADQHG</sequence>
<dbReference type="InterPro" id="IPR005913">
    <property type="entry name" value="dTDP_dehydrorham_reduct"/>
</dbReference>
<dbReference type="UniPathway" id="UPA00281"/>
<dbReference type="NCBIfam" id="TIGR01214">
    <property type="entry name" value="rmlD"/>
    <property type="match status" value="1"/>
</dbReference>
<dbReference type="OrthoDB" id="9803892at2"/>
<dbReference type="PANTHER" id="PTHR10491:SF4">
    <property type="entry name" value="METHIONINE ADENOSYLTRANSFERASE 2 SUBUNIT BETA"/>
    <property type="match status" value="1"/>
</dbReference>
<gene>
    <name evidence="8" type="ORF">BOW53_06130</name>
</gene>
<dbReference type="EMBL" id="MPRL01000016">
    <property type="protein sequence ID" value="OOZ40909.1"/>
    <property type="molecule type" value="Genomic_DNA"/>
</dbReference>
<dbReference type="EC" id="1.1.1.133" evidence="3 6"/>
<reference evidence="8 9" key="1">
    <citation type="submission" date="2016-11" db="EMBL/GenBank/DDBJ databases">
        <title>Mixed transmission modes and dynamic genome evolution in an obligate animal-bacterial symbiosis.</title>
        <authorList>
            <person name="Russell S.L."/>
            <person name="Corbett-Detig R.B."/>
            <person name="Cavanaugh C.M."/>
        </authorList>
    </citation>
    <scope>NUCLEOTIDE SEQUENCE [LARGE SCALE GENOMIC DNA]</scope>
    <source>
        <strain evidence="8">Sveles-Q1</strain>
    </source>
</reference>
<comment type="function">
    <text evidence="6">Catalyzes the reduction of dTDP-6-deoxy-L-lyxo-4-hexulose to yield dTDP-L-rhamnose.</text>
</comment>
<comment type="catalytic activity">
    <reaction evidence="5 6">
        <text>dTDP-beta-L-rhamnose + NADP(+) = dTDP-4-dehydro-beta-L-rhamnose + NADPH + H(+)</text>
        <dbReference type="Rhea" id="RHEA:21796"/>
        <dbReference type="ChEBI" id="CHEBI:15378"/>
        <dbReference type="ChEBI" id="CHEBI:57510"/>
        <dbReference type="ChEBI" id="CHEBI:57783"/>
        <dbReference type="ChEBI" id="CHEBI:58349"/>
        <dbReference type="ChEBI" id="CHEBI:62830"/>
        <dbReference type="EC" id="1.1.1.133"/>
    </reaction>
</comment>
<dbReference type="AlphaFoldDB" id="A0A1T2L728"/>
<comment type="cofactor">
    <cofactor evidence="6">
        <name>Mg(2+)</name>
        <dbReference type="ChEBI" id="CHEBI:18420"/>
    </cofactor>
    <text evidence="6">Binds 1 Mg(2+) ion per monomer.</text>
</comment>
<dbReference type="Pfam" id="PF04321">
    <property type="entry name" value="RmlD_sub_bind"/>
    <property type="match status" value="1"/>
</dbReference>
<organism evidence="8 9">
    <name type="scientific">Solemya pervernicosa gill symbiont</name>
    <dbReference type="NCBI Taxonomy" id="642797"/>
    <lineage>
        <taxon>Bacteria</taxon>
        <taxon>Pseudomonadati</taxon>
        <taxon>Pseudomonadota</taxon>
        <taxon>Gammaproteobacteria</taxon>
        <taxon>sulfur-oxidizing symbionts</taxon>
    </lineage>
</organism>
<name>A0A1T2L728_9GAMM</name>
<dbReference type="InterPro" id="IPR036291">
    <property type="entry name" value="NAD(P)-bd_dom_sf"/>
</dbReference>
<evidence type="ECO:0000256" key="3">
    <source>
        <dbReference type="ARBA" id="ARBA00012929"/>
    </source>
</evidence>
<proteinExistence type="inferred from homology"/>
<keyword evidence="6" id="KW-0560">Oxidoreductase</keyword>